<keyword evidence="2" id="KW-1185">Reference proteome</keyword>
<gene>
    <name evidence="1" type="ORF">GCM10023330_15700</name>
</gene>
<sequence length="211" mass="23915">MLIDKSIEMKKPILFMLTCISLILLSTCKKVTNDLKNEIEITQSTINNAAKVAKEAPKTQDKMEKLKELPHLTKVQFESWLPKTLLDLPLSSSSINMLPGVGSCGSNYNIGNKRIRVMIIDGAGERGASAVGTYMFSSQMDYDEETSYGYIKSRFVDGMKLKETYSKGNDKYNISMFYAERFAVDVETQEVKHEDIDKIIKELKLQQLTNF</sequence>
<dbReference type="Proteomes" id="UP001501433">
    <property type="component" value="Unassembled WGS sequence"/>
</dbReference>
<proteinExistence type="predicted"/>
<protein>
    <submittedName>
        <fullName evidence="1">Uncharacterized protein</fullName>
    </submittedName>
</protein>
<accession>A0ABP9CFW8</accession>
<evidence type="ECO:0000313" key="1">
    <source>
        <dbReference type="EMBL" id="GAA4809631.1"/>
    </source>
</evidence>
<dbReference type="EMBL" id="BAABJW010000002">
    <property type="protein sequence ID" value="GAA4809631.1"/>
    <property type="molecule type" value="Genomic_DNA"/>
</dbReference>
<reference evidence="2" key="1">
    <citation type="journal article" date="2019" name="Int. J. Syst. Evol. Microbiol.">
        <title>The Global Catalogue of Microorganisms (GCM) 10K type strain sequencing project: providing services to taxonomists for standard genome sequencing and annotation.</title>
        <authorList>
            <consortium name="The Broad Institute Genomics Platform"/>
            <consortium name="The Broad Institute Genome Sequencing Center for Infectious Disease"/>
            <person name="Wu L."/>
            <person name="Ma J."/>
        </authorList>
    </citation>
    <scope>NUCLEOTIDE SEQUENCE [LARGE SCALE GENOMIC DNA]</scope>
    <source>
        <strain evidence="2">JCM 18325</strain>
    </source>
</reference>
<name>A0ABP9CFW8_9FLAO</name>
<organism evidence="1 2">
    <name type="scientific">Litoribaculum gwangyangense</name>
    <dbReference type="NCBI Taxonomy" id="1130722"/>
    <lineage>
        <taxon>Bacteria</taxon>
        <taxon>Pseudomonadati</taxon>
        <taxon>Bacteroidota</taxon>
        <taxon>Flavobacteriia</taxon>
        <taxon>Flavobacteriales</taxon>
        <taxon>Flavobacteriaceae</taxon>
        <taxon>Litoribaculum</taxon>
    </lineage>
</organism>
<comment type="caution">
    <text evidence="1">The sequence shown here is derived from an EMBL/GenBank/DDBJ whole genome shotgun (WGS) entry which is preliminary data.</text>
</comment>
<evidence type="ECO:0000313" key="2">
    <source>
        <dbReference type="Proteomes" id="UP001501433"/>
    </source>
</evidence>